<dbReference type="EMBL" id="JAQQBS010000002">
    <property type="protein sequence ID" value="KAK0172669.1"/>
    <property type="molecule type" value="Genomic_DNA"/>
</dbReference>
<gene>
    <name evidence="2" type="ORF">PV328_005960</name>
</gene>
<reference evidence="2" key="1">
    <citation type="journal article" date="2023" name="bioRxiv">
        <title>Scaffold-level genome assemblies of two parasitoid biocontrol wasps reveal the parthenogenesis mechanism and an associated novel virus.</title>
        <authorList>
            <person name="Inwood S."/>
            <person name="Skelly J."/>
            <person name="Guhlin J."/>
            <person name="Harrop T."/>
            <person name="Goldson S."/>
            <person name="Dearden P."/>
        </authorList>
    </citation>
    <scope>NUCLEOTIDE SEQUENCE</scope>
    <source>
        <strain evidence="2">Irish</strain>
        <tissue evidence="2">Whole body</tissue>
    </source>
</reference>
<organism evidence="2 3">
    <name type="scientific">Microctonus aethiopoides</name>
    <dbReference type="NCBI Taxonomy" id="144406"/>
    <lineage>
        <taxon>Eukaryota</taxon>
        <taxon>Metazoa</taxon>
        <taxon>Ecdysozoa</taxon>
        <taxon>Arthropoda</taxon>
        <taxon>Hexapoda</taxon>
        <taxon>Insecta</taxon>
        <taxon>Pterygota</taxon>
        <taxon>Neoptera</taxon>
        <taxon>Endopterygota</taxon>
        <taxon>Hymenoptera</taxon>
        <taxon>Apocrita</taxon>
        <taxon>Ichneumonoidea</taxon>
        <taxon>Braconidae</taxon>
        <taxon>Euphorinae</taxon>
        <taxon>Microctonus</taxon>
    </lineage>
</organism>
<evidence type="ECO:0000313" key="3">
    <source>
        <dbReference type="Proteomes" id="UP001168990"/>
    </source>
</evidence>
<name>A0AA39FNW0_9HYME</name>
<evidence type="ECO:0000256" key="1">
    <source>
        <dbReference type="SAM" id="MobiDB-lite"/>
    </source>
</evidence>
<evidence type="ECO:0000313" key="2">
    <source>
        <dbReference type="EMBL" id="KAK0172669.1"/>
    </source>
</evidence>
<sequence length="225" mass="25847">MSNPSKLKVPSVHPRQTGTKPKSKLLRLTSAKFSPKKQQSSSSGSSSEISQIPSSSPKRCYNQSEELQKQLLNNNPRQSPSPKHSPRRHQDSSSTKRVSFEEDFQQDNMGLVQDPDTMYLNMEPAMSFLEFESLYNLEKELEQARKDTIAELDEKCIFGGWFGTRRGVYTELPDPTRNIEWMPRGQIIVPPPSEGFSFAPGWSLNAEHFYQWQQRGKNIQQVYLY</sequence>
<feature type="region of interest" description="Disordered" evidence="1">
    <location>
        <begin position="1"/>
        <end position="107"/>
    </location>
</feature>
<proteinExistence type="predicted"/>
<keyword evidence="3" id="KW-1185">Reference proteome</keyword>
<comment type="caution">
    <text evidence="2">The sequence shown here is derived from an EMBL/GenBank/DDBJ whole genome shotgun (WGS) entry which is preliminary data.</text>
</comment>
<protein>
    <submittedName>
        <fullName evidence="2">Uncharacterized protein</fullName>
    </submittedName>
</protein>
<dbReference type="AlphaFoldDB" id="A0AA39FNW0"/>
<feature type="compositionally biased region" description="Polar residues" evidence="1">
    <location>
        <begin position="61"/>
        <end position="82"/>
    </location>
</feature>
<accession>A0AA39FNW0</accession>
<dbReference type="Proteomes" id="UP001168990">
    <property type="component" value="Unassembled WGS sequence"/>
</dbReference>
<feature type="compositionally biased region" description="Low complexity" evidence="1">
    <location>
        <begin position="36"/>
        <end position="58"/>
    </location>
</feature>
<reference evidence="2" key="2">
    <citation type="submission" date="2023-03" db="EMBL/GenBank/DDBJ databases">
        <authorList>
            <person name="Inwood S.N."/>
            <person name="Skelly J.G."/>
            <person name="Guhlin J."/>
            <person name="Harrop T.W.R."/>
            <person name="Goldson S.G."/>
            <person name="Dearden P.K."/>
        </authorList>
    </citation>
    <scope>NUCLEOTIDE SEQUENCE</scope>
    <source>
        <strain evidence="2">Irish</strain>
        <tissue evidence="2">Whole body</tissue>
    </source>
</reference>